<reference evidence="5" key="1">
    <citation type="submission" date="2019-09" db="EMBL/GenBank/DDBJ databases">
        <title>Characterisation of the sponge microbiome using genome-centric metagenomics.</title>
        <authorList>
            <person name="Engelberts J.P."/>
            <person name="Robbins S.J."/>
            <person name="De Goeij J.M."/>
            <person name="Aranda M."/>
            <person name="Bell S.C."/>
            <person name="Webster N.S."/>
        </authorList>
    </citation>
    <scope>NUCLEOTIDE SEQUENCE</scope>
    <source>
        <strain evidence="5">SB0664_bin_43</strain>
    </source>
</reference>
<dbReference type="PANTHER" id="PTHR33376">
    <property type="match status" value="1"/>
</dbReference>
<dbReference type="EMBL" id="VXRY01000046">
    <property type="protein sequence ID" value="MXY32689.1"/>
    <property type="molecule type" value="Genomic_DNA"/>
</dbReference>
<evidence type="ECO:0000256" key="1">
    <source>
        <dbReference type="ARBA" id="ARBA00004418"/>
    </source>
</evidence>
<feature type="signal peptide" evidence="4">
    <location>
        <begin position="1"/>
        <end position="24"/>
    </location>
</feature>
<dbReference type="Pfam" id="PF03480">
    <property type="entry name" value="DctP"/>
    <property type="match status" value="1"/>
</dbReference>
<name>A0A6B0XYK9_9RHOB</name>
<dbReference type="PANTHER" id="PTHR33376:SF15">
    <property type="entry name" value="BLL6794 PROTEIN"/>
    <property type="match status" value="1"/>
</dbReference>
<keyword evidence="2 4" id="KW-0732">Signal</keyword>
<dbReference type="InterPro" id="IPR018389">
    <property type="entry name" value="DctP_fam"/>
</dbReference>
<dbReference type="AlphaFoldDB" id="A0A6B0XYK9"/>
<protein>
    <submittedName>
        <fullName evidence="5">C4-dicarboxylate ABC transporter substrate-binding protein</fullName>
    </submittedName>
</protein>
<comment type="subcellular location">
    <subcellularLocation>
        <location evidence="1">Periplasm</location>
    </subcellularLocation>
</comment>
<sequence length="354" mass="37731">MTKLSSALAIGAAFLMATGVAATAESIKLTAGSSHPPFLPWVEVITKHVVPETNKRLEAMGSDNRIEWTEAYAGSLFNAFNALEGVESGLADLAWIGTIFEPEKLPLHNVHFYAPFAVSGVHDLTEIGNQLHEKVPAMNEQWAKYNQVHLGAMADGSYHLITKEPVNSLDDLQGLKLLAGGAVGNWLQGTGAVAVNAAFPEFYSSISTGVADGAVMTINGMLPFKIHEVAPHITLVDMGGPITGSLTMNAETFNSLPEDVQGVLKELGLEYSQMVADAVGGREAGFLKTMEEQGAIVSELPEGERLRWVKGLPDLAGDWVALNASAGLPAAEVLKAFLEGGRERGSDPLRDWTQ</sequence>
<dbReference type="Gene3D" id="3.40.190.170">
    <property type="entry name" value="Bacterial extracellular solute-binding protein, family 7"/>
    <property type="match status" value="1"/>
</dbReference>
<accession>A0A6B0XYK9</accession>
<gene>
    <name evidence="5" type="ORF">F4Y60_01075</name>
</gene>
<evidence type="ECO:0000256" key="4">
    <source>
        <dbReference type="SAM" id="SignalP"/>
    </source>
</evidence>
<organism evidence="5">
    <name type="scientific">Boseongicola sp. SB0664_bin_43</name>
    <dbReference type="NCBI Taxonomy" id="2604844"/>
    <lineage>
        <taxon>Bacteria</taxon>
        <taxon>Pseudomonadati</taxon>
        <taxon>Pseudomonadota</taxon>
        <taxon>Alphaproteobacteria</taxon>
        <taxon>Rhodobacterales</taxon>
        <taxon>Paracoccaceae</taxon>
        <taxon>Boseongicola</taxon>
    </lineage>
</organism>
<feature type="chain" id="PRO_5025432943" evidence="4">
    <location>
        <begin position="25"/>
        <end position="354"/>
    </location>
</feature>
<proteinExistence type="predicted"/>
<dbReference type="CDD" id="cd13666">
    <property type="entry name" value="PBP2_TRAP_DctP_like_1"/>
    <property type="match status" value="1"/>
</dbReference>
<evidence type="ECO:0000313" key="5">
    <source>
        <dbReference type="EMBL" id="MXY32689.1"/>
    </source>
</evidence>
<dbReference type="GO" id="GO:0055085">
    <property type="term" value="P:transmembrane transport"/>
    <property type="evidence" value="ECO:0007669"/>
    <property type="project" value="InterPro"/>
</dbReference>
<keyword evidence="3" id="KW-0574">Periplasm</keyword>
<dbReference type="GO" id="GO:0042597">
    <property type="term" value="C:periplasmic space"/>
    <property type="evidence" value="ECO:0007669"/>
    <property type="project" value="UniProtKB-SubCell"/>
</dbReference>
<evidence type="ECO:0000256" key="3">
    <source>
        <dbReference type="ARBA" id="ARBA00022764"/>
    </source>
</evidence>
<evidence type="ECO:0000256" key="2">
    <source>
        <dbReference type="ARBA" id="ARBA00022729"/>
    </source>
</evidence>
<dbReference type="InterPro" id="IPR038404">
    <property type="entry name" value="TRAP_DctP_sf"/>
</dbReference>
<comment type="caution">
    <text evidence="5">The sequence shown here is derived from an EMBL/GenBank/DDBJ whole genome shotgun (WGS) entry which is preliminary data.</text>
</comment>
<dbReference type="NCBIfam" id="NF037995">
    <property type="entry name" value="TRAP_S1"/>
    <property type="match status" value="1"/>
</dbReference>